<accession>A0ABP7YNH6</accession>
<sequence length="106" mass="12420">MLFTMMMVLNLLFIKKLKIINKNKAKHKLIFFLINIITIAVITFFYIKFQFTILKKYFEIDESTNGGIIITLMAIILLNSLLNIFIIKIYIKKISKSSEIELIGKE</sequence>
<protein>
    <submittedName>
        <fullName evidence="2">Uncharacterized protein</fullName>
    </submittedName>
</protein>
<keyword evidence="1" id="KW-1133">Transmembrane helix</keyword>
<dbReference type="EMBL" id="BAABAO010000013">
    <property type="protein sequence ID" value="GAA4138882.1"/>
    <property type="molecule type" value="Genomic_DNA"/>
</dbReference>
<keyword evidence="1" id="KW-0812">Transmembrane</keyword>
<proteinExistence type="predicted"/>
<keyword evidence="3" id="KW-1185">Reference proteome</keyword>
<evidence type="ECO:0000256" key="1">
    <source>
        <dbReference type="SAM" id="Phobius"/>
    </source>
</evidence>
<gene>
    <name evidence="2" type="ORF">GCM10022250_37990</name>
</gene>
<feature type="transmembrane region" description="Helical" evidence="1">
    <location>
        <begin position="67"/>
        <end position="91"/>
    </location>
</feature>
<keyword evidence="1" id="KW-0472">Membrane</keyword>
<evidence type="ECO:0000313" key="3">
    <source>
        <dbReference type="Proteomes" id="UP001501333"/>
    </source>
</evidence>
<reference evidence="3" key="1">
    <citation type="journal article" date="2019" name="Int. J. Syst. Evol. Microbiol.">
        <title>The Global Catalogue of Microorganisms (GCM) 10K type strain sequencing project: providing services to taxonomists for standard genome sequencing and annotation.</title>
        <authorList>
            <consortium name="The Broad Institute Genomics Platform"/>
            <consortium name="The Broad Institute Genome Sequencing Center for Infectious Disease"/>
            <person name="Wu L."/>
            <person name="Ma J."/>
        </authorList>
    </citation>
    <scope>NUCLEOTIDE SEQUENCE [LARGE SCALE GENOMIC DNA]</scope>
    <source>
        <strain evidence="3">JCM 17386</strain>
    </source>
</reference>
<name>A0ABP7YNH6_9FLAO</name>
<evidence type="ECO:0000313" key="2">
    <source>
        <dbReference type="EMBL" id="GAA4138882.1"/>
    </source>
</evidence>
<comment type="caution">
    <text evidence="2">The sequence shown here is derived from an EMBL/GenBank/DDBJ whole genome shotgun (WGS) entry which is preliminary data.</text>
</comment>
<feature type="transmembrane region" description="Helical" evidence="1">
    <location>
        <begin position="29"/>
        <end position="47"/>
    </location>
</feature>
<organism evidence="2 3">
    <name type="scientific">Flavobacterium chungbukense</name>
    <dbReference type="NCBI Taxonomy" id="877464"/>
    <lineage>
        <taxon>Bacteria</taxon>
        <taxon>Pseudomonadati</taxon>
        <taxon>Bacteroidota</taxon>
        <taxon>Flavobacteriia</taxon>
        <taxon>Flavobacteriales</taxon>
        <taxon>Flavobacteriaceae</taxon>
        <taxon>Flavobacterium</taxon>
    </lineage>
</organism>
<dbReference type="Proteomes" id="UP001501333">
    <property type="component" value="Unassembled WGS sequence"/>
</dbReference>